<evidence type="ECO:0000313" key="14">
    <source>
        <dbReference type="Proteomes" id="UP000267993"/>
    </source>
</evidence>
<evidence type="ECO:0000313" key="9">
    <source>
        <dbReference type="EMBL" id="AZF82189.1"/>
    </source>
</evidence>
<dbReference type="EMBL" id="CP033239">
    <property type="protein sequence ID" value="AZF79584.1"/>
    <property type="molecule type" value="Genomic_DNA"/>
</dbReference>
<accession>A0A3G8DYI5</accession>
<sequence length="85" mass="9987">MGLLNCQDFPINANGIFHYILGYIGVRLNYTSYYCVYQALDNRVASKKYIAECHNSWFWLVRPARDTKARSERIVEYSLTLLNIM</sequence>
<evidence type="ECO:0000313" key="11">
    <source>
        <dbReference type="Proteomes" id="UP000033057"/>
    </source>
</evidence>
<evidence type="ECO:0000313" key="2">
    <source>
        <dbReference type="EMBL" id="AYN75781.1"/>
    </source>
</evidence>
<evidence type="ECO:0000313" key="8">
    <source>
        <dbReference type="EMBL" id="AZF79584.1"/>
    </source>
</evidence>
<evidence type="ECO:0000313" key="18">
    <source>
        <dbReference type="Proteomes" id="UP000275843"/>
    </source>
</evidence>
<dbReference type="Proteomes" id="UP000273194">
    <property type="component" value="Chromosome"/>
</dbReference>
<dbReference type="Proteomes" id="UP000278715">
    <property type="component" value="Chromosome"/>
</dbReference>
<dbReference type="AlphaFoldDB" id="A0A3G8DYI5"/>
<evidence type="ECO:0000313" key="7">
    <source>
        <dbReference type="EMBL" id="AZF76979.1"/>
    </source>
</evidence>
<dbReference type="EMBL" id="CP011055">
    <property type="protein sequence ID" value="AYN75619.1"/>
    <property type="molecule type" value="Genomic_DNA"/>
</dbReference>
<dbReference type="Proteomes" id="UP000273443">
    <property type="component" value="Chromosome"/>
</dbReference>
<organism evidence="6 18">
    <name type="scientific">Saccharolobus solfataricus</name>
    <name type="common">Sulfolobus solfataricus</name>
    <dbReference type="NCBI Taxonomy" id="2287"/>
    <lineage>
        <taxon>Archaea</taxon>
        <taxon>Thermoproteota</taxon>
        <taxon>Thermoprotei</taxon>
        <taxon>Sulfolobales</taxon>
        <taxon>Sulfolobaceae</taxon>
        <taxon>Saccharolobus</taxon>
    </lineage>
</organism>
<evidence type="ECO:0000313" key="10">
    <source>
        <dbReference type="EMBL" id="AZF84775.1"/>
    </source>
</evidence>
<reference evidence="14 15" key="2">
    <citation type="journal article" date="2018" name="Proc. Natl. Acad. Sci. U.S.A.">
        <title>Nonmutational mechanism of inheritance in the Archaeon Sulfolobus solfataricus.</title>
        <authorList>
            <person name="Payne S."/>
            <person name="McCarthy S."/>
            <person name="Johnson T."/>
            <person name="North E."/>
            <person name="Blum P."/>
        </authorList>
    </citation>
    <scope>NUCLEOTIDE SEQUENCE [LARGE SCALE GENOMIC DNA]</scope>
    <source>
        <strain evidence="5 14">SARC-H</strain>
        <strain evidence="6 18">SARC-I</strain>
        <strain evidence="8 19">SARC-N</strain>
        <strain evidence="9 20">SARC-O</strain>
        <strain evidence="10 15">SUL120</strain>
        <strain evidence="4 16">SULG</strain>
        <strain evidence="7 17">SULM</strain>
    </source>
</reference>
<dbReference type="EMBL" id="CP033235">
    <property type="protein sequence ID" value="AZF69116.1"/>
    <property type="molecule type" value="Genomic_DNA"/>
</dbReference>
<evidence type="ECO:0000313" key="13">
    <source>
        <dbReference type="Proteomes" id="UP000033106"/>
    </source>
</evidence>
<dbReference type="EMBL" id="CP033237">
    <property type="protein sequence ID" value="AZF74356.1"/>
    <property type="molecule type" value="Genomic_DNA"/>
</dbReference>
<dbReference type="KEGG" id="ssol:SULB_2527"/>
<evidence type="ECO:0000313" key="16">
    <source>
        <dbReference type="Proteomes" id="UP000273194"/>
    </source>
</evidence>
<name>A0A3G8DYI5_SACSO</name>
<evidence type="ECO:0000313" key="15">
    <source>
        <dbReference type="Proteomes" id="UP000269431"/>
    </source>
</evidence>
<dbReference type="Proteomes" id="UP000033106">
    <property type="component" value="Chromosome"/>
</dbReference>
<dbReference type="Proteomes" id="UP000275843">
    <property type="component" value="Chromosome"/>
</dbReference>
<dbReference type="EMBL" id="CP011057">
    <property type="protein sequence ID" value="AYP18616.1"/>
    <property type="molecule type" value="Genomic_DNA"/>
</dbReference>
<dbReference type="EMBL" id="CP033240">
    <property type="protein sequence ID" value="AZF82189.1"/>
    <property type="molecule type" value="Genomic_DNA"/>
</dbReference>
<dbReference type="Proteomes" id="UP000267993">
    <property type="component" value="Chromosome"/>
</dbReference>
<evidence type="ECO:0000313" key="4">
    <source>
        <dbReference type="EMBL" id="AZF69116.1"/>
    </source>
</evidence>
<evidence type="ECO:0000313" key="6">
    <source>
        <dbReference type="EMBL" id="AZF74356.1"/>
    </source>
</evidence>
<evidence type="ECO:0000313" key="12">
    <source>
        <dbReference type="Proteomes" id="UP000033085"/>
    </source>
</evidence>
<dbReference type="Proteomes" id="UP000269431">
    <property type="component" value="Chromosome"/>
</dbReference>
<reference evidence="11 12" key="1">
    <citation type="journal article" date="2015" name="Genome Announc.">
        <title>Complete Genome Sequence of Sulfolobus solfataricus Strain 98/2 and Evolved Derivatives.</title>
        <authorList>
            <person name="McCarthy S."/>
            <person name="Gradnigo J."/>
            <person name="Johnson T."/>
            <person name="Payne S."/>
            <person name="Lipzen A."/>
            <person name="Martin J."/>
            <person name="Schackwitz W."/>
            <person name="Moriyama E."/>
            <person name="Blum P."/>
        </authorList>
    </citation>
    <scope>NUCLEOTIDE SEQUENCE [LARGE SCALE GENOMIC DNA]</scope>
    <source>
        <strain evidence="11">98/2 SULC</strain>
        <strain evidence="1">SARC-B</strain>
        <strain evidence="2">SARC-C</strain>
        <strain evidence="3 13">SULA</strain>
        <strain evidence="12">SULB</strain>
    </source>
</reference>
<evidence type="ECO:0000313" key="1">
    <source>
        <dbReference type="EMBL" id="AYN75619.1"/>
    </source>
</evidence>
<evidence type="ECO:0000313" key="3">
    <source>
        <dbReference type="EMBL" id="AYP18616.1"/>
    </source>
</evidence>
<evidence type="ECO:0000313" key="5">
    <source>
        <dbReference type="EMBL" id="AZF71736.1"/>
    </source>
</evidence>
<dbReference type="KEGG" id="ssoa:SULA_2524"/>
<evidence type="ECO:0000313" key="17">
    <source>
        <dbReference type="Proteomes" id="UP000273443"/>
    </source>
</evidence>
<reference evidence="1" key="3">
    <citation type="submission" date="2018-10" db="EMBL/GenBank/DDBJ databases">
        <authorList>
            <person name="McCarthy S."/>
            <person name="Gradnigo J."/>
            <person name="Johnson T."/>
            <person name="Payne S."/>
            <person name="Lipzen A."/>
            <person name="Schackwitz W."/>
            <person name="Martin J."/>
            <person name="Moriyama E."/>
            <person name="Blum P."/>
        </authorList>
    </citation>
    <scope>NUCLEOTIDE SEQUENCE</scope>
    <source>
        <strain evidence="1">SARC-B</strain>
        <strain evidence="2">SARC-C</strain>
        <strain evidence="3">SULA</strain>
    </source>
</reference>
<dbReference type="EMBL" id="CP011056">
    <property type="protein sequence ID" value="AYN75781.1"/>
    <property type="molecule type" value="Genomic_DNA"/>
</dbReference>
<dbReference type="KEGG" id="ssof:SULC_2522"/>
<dbReference type="EMBL" id="CP033238">
    <property type="protein sequence ID" value="AZF76979.1"/>
    <property type="molecule type" value="Genomic_DNA"/>
</dbReference>
<evidence type="ECO:0000313" key="20">
    <source>
        <dbReference type="Proteomes" id="UP000282269"/>
    </source>
</evidence>
<dbReference type="Proteomes" id="UP000033085">
    <property type="component" value="Chromosome"/>
</dbReference>
<protein>
    <submittedName>
        <fullName evidence="6">IS1 family transposase</fullName>
    </submittedName>
</protein>
<dbReference type="Proteomes" id="UP000033057">
    <property type="component" value="Chromosome"/>
</dbReference>
<proteinExistence type="predicted"/>
<gene>
    <name evidence="3" type="ORF">SULA_2524</name>
    <name evidence="1" type="ORF">SULB_2527</name>
    <name evidence="2" type="ORF">SULC_2522</name>
    <name evidence="4" type="ORF">SULG_12805</name>
    <name evidence="5" type="ORF">SULH_12805</name>
    <name evidence="6" type="ORF">SULI_12805</name>
    <name evidence="7" type="ORF">SULM_12795</name>
    <name evidence="8" type="ORF">SULN_12785</name>
    <name evidence="9" type="ORF">SULO_12805</name>
    <name evidence="10" type="ORF">SULZ_12780</name>
</gene>
<dbReference type="Proteomes" id="UP000282269">
    <property type="component" value="Chromosome"/>
</dbReference>
<evidence type="ECO:0000313" key="19">
    <source>
        <dbReference type="Proteomes" id="UP000278715"/>
    </source>
</evidence>
<dbReference type="EMBL" id="CP033236">
    <property type="protein sequence ID" value="AZF71736.1"/>
    <property type="molecule type" value="Genomic_DNA"/>
</dbReference>
<dbReference type="EMBL" id="CP033241">
    <property type="protein sequence ID" value="AZF84775.1"/>
    <property type="molecule type" value="Genomic_DNA"/>
</dbReference>